<reference evidence="2" key="1">
    <citation type="submission" date="2021-07" db="EMBL/GenBank/DDBJ databases">
        <title>Xylan utilisation by Bifidobacterium pseudocatenulatum.</title>
        <authorList>
            <person name="Watanabe Y."/>
        </authorList>
    </citation>
    <scope>NUCLEOTIDE SEQUENCE</scope>
    <source>
        <strain evidence="2">YIT12824</strain>
    </source>
</reference>
<organism evidence="2 3">
    <name type="scientific">Bifidobacterium pseudocatenulatum</name>
    <dbReference type="NCBI Taxonomy" id="28026"/>
    <lineage>
        <taxon>Bacteria</taxon>
        <taxon>Bacillati</taxon>
        <taxon>Actinomycetota</taxon>
        <taxon>Actinomycetes</taxon>
        <taxon>Bifidobacteriales</taxon>
        <taxon>Bifidobacteriaceae</taxon>
        <taxon>Bifidobacterium</taxon>
    </lineage>
</organism>
<protein>
    <submittedName>
        <fullName evidence="2">Polysaccharide pyruvyl transferase family protein</fullName>
    </submittedName>
</protein>
<dbReference type="InterPro" id="IPR007345">
    <property type="entry name" value="Polysacch_pyruvyl_Trfase"/>
</dbReference>
<sequence>MSKDIVRIGLCGLSFCSPNLGCSALAYAFRKLLIDIFKNDNVQLKIVVFSNVDSKDYVVASEKWVSEELIRYSFKKISSIKLAKAKIEECDVVFDFTEGDSFSDIYGLKRFALTSFFKFVTIKKDGCLVLGPQTYGPFKNKLVKKMAKWLISSADRVYARDKKSAKLVESITGIKAITTTDVAFALPKDQVQIDGCGRPSFGLNVSGLLWTGGYTESNQFGLSVNYREYIKRLIPEIIERGYNVHLIPHVVGDMYPECDSPICKELSEQYEHCILAPDFVSPMQAKGYISNMDVFSGARMHATIGAFSSGVVTLPFAYSPKFEGLYESIGYPYLIDGRKLSTDEAVGLTLKYLDETEKLREAQHQALDKASQNLGAFSADLRDWLNHSVLAIDND</sequence>
<dbReference type="GO" id="GO:0016740">
    <property type="term" value="F:transferase activity"/>
    <property type="evidence" value="ECO:0007669"/>
    <property type="project" value="UniProtKB-KW"/>
</dbReference>
<feature type="domain" description="Polysaccharide pyruvyl transferase" evidence="1">
    <location>
        <begin position="27"/>
        <end position="320"/>
    </location>
</feature>
<evidence type="ECO:0000259" key="1">
    <source>
        <dbReference type="Pfam" id="PF04230"/>
    </source>
</evidence>
<gene>
    <name evidence="2" type="ORF">KZP06_08360</name>
</gene>
<dbReference type="EMBL" id="JAHXEI010000008">
    <property type="protein sequence ID" value="MCB4880730.1"/>
    <property type="molecule type" value="Genomic_DNA"/>
</dbReference>
<keyword evidence="2" id="KW-0808">Transferase</keyword>
<proteinExistence type="predicted"/>
<dbReference type="Proteomes" id="UP001197735">
    <property type="component" value="Unassembled WGS sequence"/>
</dbReference>
<dbReference type="PANTHER" id="PTHR36836">
    <property type="entry name" value="COLANIC ACID BIOSYNTHESIS PROTEIN WCAK"/>
    <property type="match status" value="1"/>
</dbReference>
<dbReference type="Pfam" id="PF04230">
    <property type="entry name" value="PS_pyruv_trans"/>
    <property type="match status" value="1"/>
</dbReference>
<dbReference type="AlphaFoldDB" id="A0AAW4TV30"/>
<comment type="caution">
    <text evidence="2">The sequence shown here is derived from an EMBL/GenBank/DDBJ whole genome shotgun (WGS) entry which is preliminary data.</text>
</comment>
<dbReference type="RefSeq" id="WP_072043605.1">
    <property type="nucleotide sequence ID" value="NZ_CDPW01000003.1"/>
</dbReference>
<evidence type="ECO:0000313" key="2">
    <source>
        <dbReference type="EMBL" id="MCB4880730.1"/>
    </source>
</evidence>
<name>A0AAW4TV30_BIFPS</name>
<accession>A0AAW4TV30</accession>
<dbReference type="PANTHER" id="PTHR36836:SF1">
    <property type="entry name" value="COLANIC ACID BIOSYNTHESIS PROTEIN WCAK"/>
    <property type="match status" value="1"/>
</dbReference>
<evidence type="ECO:0000313" key="3">
    <source>
        <dbReference type="Proteomes" id="UP001197735"/>
    </source>
</evidence>